<protein>
    <submittedName>
        <fullName evidence="1">Uncharacterized protein</fullName>
    </submittedName>
</protein>
<proteinExistence type="predicted"/>
<dbReference type="EMBL" id="ANOH01000301">
    <property type="protein sequence ID" value="EMI54086.1"/>
    <property type="molecule type" value="Genomic_DNA"/>
</dbReference>
<evidence type="ECO:0000313" key="2">
    <source>
        <dbReference type="Proteomes" id="UP000011885"/>
    </source>
</evidence>
<organism evidence="1 2">
    <name type="scientific">Rhodopirellula sallentina SM41</name>
    <dbReference type="NCBI Taxonomy" id="1263870"/>
    <lineage>
        <taxon>Bacteria</taxon>
        <taxon>Pseudomonadati</taxon>
        <taxon>Planctomycetota</taxon>
        <taxon>Planctomycetia</taxon>
        <taxon>Pirellulales</taxon>
        <taxon>Pirellulaceae</taxon>
        <taxon>Rhodopirellula</taxon>
    </lineage>
</organism>
<dbReference type="Proteomes" id="UP000011885">
    <property type="component" value="Unassembled WGS sequence"/>
</dbReference>
<accession>M5U889</accession>
<name>M5U889_9BACT</name>
<comment type="caution">
    <text evidence="1">The sequence shown here is derived from an EMBL/GenBank/DDBJ whole genome shotgun (WGS) entry which is preliminary data.</text>
</comment>
<keyword evidence="2" id="KW-1185">Reference proteome</keyword>
<gene>
    <name evidence="1" type="ORF">RSSM_04456</name>
</gene>
<evidence type="ECO:0000313" key="1">
    <source>
        <dbReference type="EMBL" id="EMI54086.1"/>
    </source>
</evidence>
<dbReference type="AlphaFoldDB" id="M5U889"/>
<reference evidence="1 2" key="1">
    <citation type="journal article" date="2013" name="Mar. Genomics">
        <title>Expression of sulfatases in Rhodopirellula baltica and the diversity of sulfatases in the genus Rhodopirellula.</title>
        <authorList>
            <person name="Wegner C.E."/>
            <person name="Richter-Heitmann T."/>
            <person name="Klindworth A."/>
            <person name="Klockow C."/>
            <person name="Richter M."/>
            <person name="Achstetter T."/>
            <person name="Glockner F.O."/>
            <person name="Harder J."/>
        </authorList>
    </citation>
    <scope>NUCLEOTIDE SEQUENCE [LARGE SCALE GENOMIC DNA]</scope>
    <source>
        <strain evidence="1 2">SM41</strain>
    </source>
</reference>
<sequence>MQSLRFANDFVGGVCQLGPCRHLASSSEARDGKEKRSDTLAISCKSLVIGHVVA</sequence>